<dbReference type="Gene3D" id="3.40.50.720">
    <property type="entry name" value="NAD(P)-binding Rossmann-like Domain"/>
    <property type="match status" value="1"/>
</dbReference>
<comment type="similarity">
    <text evidence="1">Belongs to the Gfo/Idh/MocA family.</text>
</comment>
<dbReference type="InterPro" id="IPR050984">
    <property type="entry name" value="Gfo/Idh/MocA_domain"/>
</dbReference>
<name>A0A7L6N5X1_9MOLU</name>
<reference evidence="5 6" key="1">
    <citation type="submission" date="2020-04" db="EMBL/GenBank/DDBJ databases">
        <authorList>
            <person name="Zheng R.K."/>
            <person name="Sun C.M."/>
        </authorList>
    </citation>
    <scope>NUCLEOTIDE SEQUENCE [LARGE SCALE GENOMIC DNA]</scope>
    <source>
        <strain evidence="6">zrk29</strain>
    </source>
</reference>
<protein>
    <submittedName>
        <fullName evidence="5">Gfo/Idh/MocA family oxidoreductase</fullName>
    </submittedName>
</protein>
<dbReference type="GO" id="GO:0016491">
    <property type="term" value="F:oxidoreductase activity"/>
    <property type="evidence" value="ECO:0007669"/>
    <property type="project" value="UniProtKB-KW"/>
</dbReference>
<dbReference type="PANTHER" id="PTHR22604">
    <property type="entry name" value="OXIDOREDUCTASES"/>
    <property type="match status" value="1"/>
</dbReference>
<feature type="domain" description="Gfo/Idh/MocA-like oxidoreductase N-terminal" evidence="3">
    <location>
        <begin position="2"/>
        <end position="120"/>
    </location>
</feature>
<gene>
    <name evidence="5" type="ORF">HF295_03485</name>
</gene>
<dbReference type="InterPro" id="IPR055170">
    <property type="entry name" value="GFO_IDH_MocA-like_dom"/>
</dbReference>
<dbReference type="KEGG" id="tbk:HF295_03485"/>
<evidence type="ECO:0000259" key="4">
    <source>
        <dbReference type="Pfam" id="PF22725"/>
    </source>
</evidence>
<evidence type="ECO:0000259" key="3">
    <source>
        <dbReference type="Pfam" id="PF01408"/>
    </source>
</evidence>
<dbReference type="RefSeq" id="WP_312032462.1">
    <property type="nucleotide sequence ID" value="NZ_CP051151.1"/>
</dbReference>
<keyword evidence="2" id="KW-0560">Oxidoreductase</keyword>
<keyword evidence="6" id="KW-1185">Reference proteome</keyword>
<evidence type="ECO:0000313" key="6">
    <source>
        <dbReference type="Proteomes" id="UP000512167"/>
    </source>
</evidence>
<dbReference type="InterPro" id="IPR000683">
    <property type="entry name" value="Gfo/Idh/MocA-like_OxRdtase_N"/>
</dbReference>
<evidence type="ECO:0000313" key="5">
    <source>
        <dbReference type="EMBL" id="QLY39969.1"/>
    </source>
</evidence>
<feature type="domain" description="GFO/IDH/MocA-like oxidoreductase" evidence="4">
    <location>
        <begin position="130"/>
        <end position="240"/>
    </location>
</feature>
<evidence type="ECO:0000256" key="1">
    <source>
        <dbReference type="ARBA" id="ARBA00010928"/>
    </source>
</evidence>
<dbReference type="Pfam" id="PF22725">
    <property type="entry name" value="GFO_IDH_MocA_C3"/>
    <property type="match status" value="1"/>
</dbReference>
<organism evidence="5 6">
    <name type="scientific">Hujiaoplasma nucleasis</name>
    <dbReference type="NCBI Taxonomy" id="2725268"/>
    <lineage>
        <taxon>Bacteria</taxon>
        <taxon>Bacillati</taxon>
        <taxon>Mycoplasmatota</taxon>
        <taxon>Mollicutes</taxon>
        <taxon>Candidatus Izemoplasmatales</taxon>
        <taxon>Hujiaoplasmataceae</taxon>
        <taxon>Hujiaoplasma</taxon>
    </lineage>
</organism>
<dbReference type="EMBL" id="CP051151">
    <property type="protein sequence ID" value="QLY39969.1"/>
    <property type="molecule type" value="Genomic_DNA"/>
</dbReference>
<evidence type="ECO:0000256" key="2">
    <source>
        <dbReference type="ARBA" id="ARBA00023002"/>
    </source>
</evidence>
<dbReference type="Pfam" id="PF01408">
    <property type="entry name" value="GFO_IDH_MocA"/>
    <property type="match status" value="1"/>
</dbReference>
<dbReference type="Gene3D" id="3.30.360.10">
    <property type="entry name" value="Dihydrodipicolinate Reductase, domain 2"/>
    <property type="match status" value="1"/>
</dbReference>
<accession>A0A7L6N5X1</accession>
<proteinExistence type="inferred from homology"/>
<dbReference type="SUPFAM" id="SSF55347">
    <property type="entry name" value="Glyceraldehyde-3-phosphate dehydrogenase-like, C-terminal domain"/>
    <property type="match status" value="1"/>
</dbReference>
<dbReference type="Proteomes" id="UP000512167">
    <property type="component" value="Chromosome"/>
</dbReference>
<dbReference type="PANTHER" id="PTHR22604:SF105">
    <property type="entry name" value="TRANS-1,2-DIHYDROBENZENE-1,2-DIOL DEHYDROGENASE"/>
    <property type="match status" value="1"/>
</dbReference>
<dbReference type="InterPro" id="IPR036291">
    <property type="entry name" value="NAD(P)-bd_dom_sf"/>
</dbReference>
<dbReference type="GO" id="GO:0000166">
    <property type="term" value="F:nucleotide binding"/>
    <property type="evidence" value="ECO:0007669"/>
    <property type="project" value="InterPro"/>
</dbReference>
<dbReference type="SUPFAM" id="SSF51735">
    <property type="entry name" value="NAD(P)-binding Rossmann-fold domains"/>
    <property type="match status" value="1"/>
</dbReference>
<dbReference type="AlphaFoldDB" id="A0A7L6N5X1"/>
<sequence length="325" mass="37513">MINVGIIGAGNIGHTFCQAALYYKDDLCLYAIASRDIKRAKLYQDKYSFEKTYNSYQELYSDPQVDLIYIATPHGLHFEQMMDILDYKKHILCEKAFTLNASQADRVFKKAKVKQCFVMEAMWTRFLPVIQAIQKEVKDGNIGKVMYIKADFCFKADVDESHRLLNPKLGGGALLDVGIYPITFANIFLGQAQSFKSQVQLSDKGIDLSESIEYYYQNAKAHLKASIIENQPIIAYIYGDLAYVVIEGFFYAEKASVYNHQKQLIKVIDIPHKVNGFEYEIKEVIECIHQNKLESQIMSHKDTINMLKQMDDLRETWKLKYPQEK</sequence>